<evidence type="ECO:0000313" key="2">
    <source>
        <dbReference type="Proteomes" id="UP000001590"/>
    </source>
</evidence>
<sequence>MKIKHAIEELKKLNPEKDLYVEANRELGMVTGLVTDPTGDAMFVDWERPLEKQKHDLYKYTKSTEGEEGPHES</sequence>
<dbReference type="RefSeq" id="YP_002300476.1">
    <property type="nucleotide sequence ID" value="NC_011421.1"/>
</dbReference>
<dbReference type="KEGG" id="vg:7009194"/>
<name>B6V322_BPSP1</name>
<proteinExistence type="predicted"/>
<reference evidence="1 2" key="1">
    <citation type="journal article" date="2009" name="J. Mol. Biol.">
        <title>The genome of Bacillus subtilis bacteriophage SPO1.</title>
        <authorList>
            <person name="Stewart C.R."/>
            <person name="Casjens S.R."/>
            <person name="Cresawn S.G."/>
            <person name="Houtz J.M."/>
            <person name="Smith A.L."/>
            <person name="Ford M.E."/>
            <person name="Peebles C.L."/>
            <person name="Hatfull G.F."/>
            <person name="Hendrix R.W."/>
            <person name="Huang W.M."/>
            <person name="Pedulla M.L."/>
        </authorList>
    </citation>
    <scope>NUCLEOTIDE SEQUENCE [LARGE SCALE GENOMIC DNA]</scope>
</reference>
<accession>B6V322</accession>
<keyword evidence="2" id="KW-1185">Reference proteome</keyword>
<gene>
    <name evidence="1" type="primary">34.85</name>
    <name evidence="1" type="ORF">SPO1_205</name>
</gene>
<dbReference type="Proteomes" id="UP000001590">
    <property type="component" value="Segment"/>
</dbReference>
<organism evidence="1 2">
    <name type="scientific">Bacillus phage SP01</name>
    <name type="common">Bacteriophage SP01</name>
    <dbReference type="NCBI Taxonomy" id="2884427"/>
    <lineage>
        <taxon>Viruses</taxon>
        <taxon>Duplodnaviria</taxon>
        <taxon>Heunggongvirae</taxon>
        <taxon>Uroviricota</taxon>
        <taxon>Caudoviricetes</taxon>
        <taxon>Herelleviridae</taxon>
        <taxon>Spounavirinae</taxon>
        <taxon>Okubovirus</taxon>
        <taxon>Okubovirus SPO1</taxon>
    </lineage>
</organism>
<evidence type="ECO:0000313" key="1">
    <source>
        <dbReference type="EMBL" id="ACI91105.1"/>
    </source>
</evidence>
<protein>
    <submittedName>
        <fullName evidence="1">Gp34.85</fullName>
    </submittedName>
</protein>
<organismHost>
    <name type="scientific">Bacillus subtilis</name>
    <dbReference type="NCBI Taxonomy" id="1423"/>
</organismHost>
<dbReference type="GeneID" id="7009194"/>
<dbReference type="EMBL" id="FJ230960">
    <property type="protein sequence ID" value="ACI91105.1"/>
    <property type="molecule type" value="Genomic_DNA"/>
</dbReference>